<evidence type="ECO:0000256" key="7">
    <source>
        <dbReference type="ARBA" id="ARBA00024603"/>
    </source>
</evidence>
<feature type="domain" description="Oligopeptidase A N-terminal" evidence="12">
    <location>
        <begin position="47"/>
        <end position="166"/>
    </location>
</feature>
<dbReference type="InterPro" id="IPR001567">
    <property type="entry name" value="Pept_M3A_M3B_dom"/>
</dbReference>
<dbReference type="Proteomes" id="UP000235616">
    <property type="component" value="Unassembled WGS sequence"/>
</dbReference>
<comment type="similarity">
    <text evidence="1 9">Belongs to the peptidase M3 family.</text>
</comment>
<dbReference type="Gene3D" id="3.40.390.10">
    <property type="entry name" value="Collagenase (Catalytic Domain)"/>
    <property type="match status" value="1"/>
</dbReference>
<dbReference type="PANTHER" id="PTHR11804">
    <property type="entry name" value="PROTEASE M3 THIMET OLIGOPEPTIDASE-RELATED"/>
    <property type="match status" value="1"/>
</dbReference>
<dbReference type="AlphaFoldDB" id="A0A2N7W371"/>
<dbReference type="GO" id="GO:0006518">
    <property type="term" value="P:peptide metabolic process"/>
    <property type="evidence" value="ECO:0007669"/>
    <property type="project" value="TreeGrafter"/>
</dbReference>
<comment type="catalytic activity">
    <reaction evidence="7">
        <text>Hydrolysis of oligopeptides, with broad specificity. Gly or Ala commonly occur as P1 or P1' residues, but more distant residues are also important, as is shown by the fact that Z-Gly-Pro-Gly-|-Gly-Pro-Ala is cleaved, but not Z-(Gly)(5).</text>
        <dbReference type="EC" id="3.4.24.70"/>
    </reaction>
</comment>
<dbReference type="OrthoDB" id="9773538at2"/>
<keyword evidence="4 9" id="KW-0378">Hydrolase</keyword>
<accession>A0A2N7W371</accession>
<name>A0A2N7W371_9BURK</name>
<dbReference type="EC" id="3.4.24.70" evidence="8"/>
<dbReference type="InterPro" id="IPR024077">
    <property type="entry name" value="Neurolysin/TOP_dom2"/>
</dbReference>
<dbReference type="GO" id="GO:0006508">
    <property type="term" value="P:proteolysis"/>
    <property type="evidence" value="ECO:0007669"/>
    <property type="project" value="UniProtKB-KW"/>
</dbReference>
<evidence type="ECO:0000256" key="3">
    <source>
        <dbReference type="ARBA" id="ARBA00022723"/>
    </source>
</evidence>
<feature type="domain" description="Peptidase M3A/M3B catalytic" evidence="11">
    <location>
        <begin position="239"/>
        <end position="703"/>
    </location>
</feature>
<evidence type="ECO:0000256" key="9">
    <source>
        <dbReference type="RuleBase" id="RU003435"/>
    </source>
</evidence>
<keyword evidence="3 9" id="KW-0479">Metal-binding</keyword>
<evidence type="ECO:0000313" key="13">
    <source>
        <dbReference type="EMBL" id="PMS23858.1"/>
    </source>
</evidence>
<dbReference type="GO" id="GO:0004222">
    <property type="term" value="F:metalloendopeptidase activity"/>
    <property type="evidence" value="ECO:0007669"/>
    <property type="project" value="UniProtKB-EC"/>
</dbReference>
<evidence type="ECO:0000256" key="6">
    <source>
        <dbReference type="ARBA" id="ARBA00023049"/>
    </source>
</evidence>
<evidence type="ECO:0000313" key="14">
    <source>
        <dbReference type="Proteomes" id="UP000235616"/>
    </source>
</evidence>
<evidence type="ECO:0000256" key="5">
    <source>
        <dbReference type="ARBA" id="ARBA00022833"/>
    </source>
</evidence>
<comment type="caution">
    <text evidence="13">The sequence shown here is derived from an EMBL/GenBank/DDBJ whole genome shotgun (WGS) entry which is preliminary data.</text>
</comment>
<dbReference type="InterPro" id="IPR045090">
    <property type="entry name" value="Pept_M3A_M3B"/>
</dbReference>
<dbReference type="EMBL" id="PNYA01000001">
    <property type="protein sequence ID" value="PMS23858.1"/>
    <property type="molecule type" value="Genomic_DNA"/>
</dbReference>
<evidence type="ECO:0000256" key="10">
    <source>
        <dbReference type="SAM" id="MobiDB-lite"/>
    </source>
</evidence>
<dbReference type="GO" id="GO:0046872">
    <property type="term" value="F:metal ion binding"/>
    <property type="evidence" value="ECO:0007669"/>
    <property type="project" value="UniProtKB-UniRule"/>
</dbReference>
<dbReference type="CDD" id="cd06456">
    <property type="entry name" value="M3A_DCP"/>
    <property type="match status" value="1"/>
</dbReference>
<reference evidence="13 14" key="1">
    <citation type="submission" date="2018-01" db="EMBL/GenBank/DDBJ databases">
        <title>Whole genome analyses suggest that Burkholderia sensu lato contains two further novel genera in the rhizoxinica-symbiotica group Mycetohabitans gen. nov., and Trinickia gen. nov.: implications for the evolution of diazotrophy and nodulation in the Burkholderiaceae.</title>
        <authorList>
            <person name="Estrada-de los Santos P."/>
            <person name="Palmer M."/>
            <person name="Chavez-Ramirez B."/>
            <person name="Beukes C."/>
            <person name="Steenkamp E.T."/>
            <person name="Hirsch A.M."/>
            <person name="Manyaka P."/>
            <person name="Maluk M."/>
            <person name="Lafos M."/>
            <person name="Crook M."/>
            <person name="Gross E."/>
            <person name="Simon M.F."/>
            <person name="Bueno dos Reis Junior F."/>
            <person name="Poole P.S."/>
            <person name="Venter S.N."/>
            <person name="James E.K."/>
        </authorList>
    </citation>
    <scope>NUCLEOTIDE SEQUENCE [LARGE SCALE GENOMIC DNA]</scope>
    <source>
        <strain evidence="13 14">GIMN1.004</strain>
    </source>
</reference>
<evidence type="ECO:0000256" key="4">
    <source>
        <dbReference type="ARBA" id="ARBA00022801"/>
    </source>
</evidence>
<dbReference type="InterPro" id="IPR045666">
    <property type="entry name" value="OpdA_N"/>
</dbReference>
<dbReference type="RefSeq" id="WP_102643566.1">
    <property type="nucleotide sequence ID" value="NZ_PNYA01000001.1"/>
</dbReference>
<dbReference type="Gene3D" id="1.10.1370.40">
    <property type="match status" value="1"/>
</dbReference>
<keyword evidence="6 9" id="KW-0482">Metalloprotease</keyword>
<keyword evidence="5 9" id="KW-0862">Zinc</keyword>
<organism evidence="13 14">
    <name type="scientific">Trinickia dabaoshanensis</name>
    <dbReference type="NCBI Taxonomy" id="564714"/>
    <lineage>
        <taxon>Bacteria</taxon>
        <taxon>Pseudomonadati</taxon>
        <taxon>Pseudomonadota</taxon>
        <taxon>Betaproteobacteria</taxon>
        <taxon>Burkholderiales</taxon>
        <taxon>Burkholderiaceae</taxon>
        <taxon>Trinickia</taxon>
    </lineage>
</organism>
<dbReference type="SUPFAM" id="SSF55486">
    <property type="entry name" value="Metalloproteases ('zincins'), catalytic domain"/>
    <property type="match status" value="1"/>
</dbReference>
<dbReference type="Pfam" id="PF01432">
    <property type="entry name" value="Peptidase_M3"/>
    <property type="match status" value="1"/>
</dbReference>
<dbReference type="Gene3D" id="1.10.1370.10">
    <property type="entry name" value="Neurolysin, domain 3"/>
    <property type="match status" value="1"/>
</dbReference>
<feature type="region of interest" description="Disordered" evidence="10">
    <location>
        <begin position="1"/>
        <end position="20"/>
    </location>
</feature>
<evidence type="ECO:0000259" key="11">
    <source>
        <dbReference type="Pfam" id="PF01432"/>
    </source>
</evidence>
<dbReference type="PANTHER" id="PTHR11804:SF84">
    <property type="entry name" value="SACCHAROLYSIN"/>
    <property type="match status" value="1"/>
</dbReference>
<comment type="cofactor">
    <cofactor evidence="9">
        <name>Zn(2+)</name>
        <dbReference type="ChEBI" id="CHEBI:29105"/>
    </cofactor>
    <text evidence="9">Binds 1 zinc ion.</text>
</comment>
<dbReference type="GO" id="GO:0005829">
    <property type="term" value="C:cytosol"/>
    <property type="evidence" value="ECO:0007669"/>
    <property type="project" value="UniProtKB-ARBA"/>
</dbReference>
<dbReference type="InterPro" id="IPR034005">
    <property type="entry name" value="M3A_DCP"/>
</dbReference>
<evidence type="ECO:0000256" key="1">
    <source>
        <dbReference type="ARBA" id="ARBA00006040"/>
    </source>
</evidence>
<dbReference type="Pfam" id="PF19310">
    <property type="entry name" value="TOP_N"/>
    <property type="match status" value="1"/>
</dbReference>
<keyword evidence="14" id="KW-1185">Reference proteome</keyword>
<protein>
    <recommendedName>
        <fullName evidence="8">oligopeptidase A</fullName>
        <ecNumber evidence="8">3.4.24.70</ecNumber>
    </recommendedName>
</protein>
<dbReference type="FunFam" id="3.40.390.10:FF:000009">
    <property type="entry name" value="Oligopeptidase A"/>
    <property type="match status" value="1"/>
</dbReference>
<evidence type="ECO:0000256" key="2">
    <source>
        <dbReference type="ARBA" id="ARBA00022670"/>
    </source>
</evidence>
<gene>
    <name evidence="13" type="ORF">C0Z18_01445</name>
</gene>
<dbReference type="InterPro" id="IPR024079">
    <property type="entry name" value="MetalloPept_cat_dom_sf"/>
</dbReference>
<sequence>MVSHTSDSSSSNGKGVQSDNPLLDFSGLPRFGDIRPAHITPALDILLEKAQAAIDHATDPATPANWADVVEATEAATEPLSRAWGIVGHLNAVADTPELRAAYGENLPRVTEFWSSVGQNLALFEKYKAIVASPAYAGLSDERKKILQNALRDFRLSGAELPEDQKPRFSELQERQAALAKSFSDHVLDATNAYAYVAKTESELEGLPGDVVQAAREAAQEAGIDGWKFTLHFPSYFPVMQYAAHRPMRETMYRAYVTRASELGATYGGGKVEWDNTENVAELLKLRQEEARMLGYRNFGEVSLVPKMADTPEQVATFLEDLAKRARPYAEKDWAELRAFAAEELGLTELAPWDVAFAGERLREKRYAFSENEVKQYFPEQAVTDGLFKVAQTLFGVKIRRDEAAVWHPDVRFFRVEDEAGTLRAQFYLDLYAREGKRGGAWMDDARSRHKRSDGSLQTPVAYLTCNFSAPVGGKSACFTHDEVITLFHEFGHGLHHMLTRVDELGVSGINGVEWDAVELPSQFLENFCWEWDVLADMSSHVDTGEKLPRELFDKMIAAKNFQSGLATLRQIVFSMYDMRLHTSFDPQGPQSANELAREINERYHVIPQASFSRWPNTFSHIFAGGYAAGYYSYKWAEVLSADAYAAFEDAAKAAEGSVLDAETGTRYRQEILEVGGSRPAMESFKAFRGRTPTIDALLRHNGMAESPAN</sequence>
<keyword evidence="2 9" id="KW-0645">Protease</keyword>
<evidence type="ECO:0000256" key="8">
    <source>
        <dbReference type="ARBA" id="ARBA00026100"/>
    </source>
</evidence>
<evidence type="ECO:0000259" key="12">
    <source>
        <dbReference type="Pfam" id="PF19310"/>
    </source>
</evidence>
<proteinExistence type="inferred from homology"/>